<organism evidence="2 3">
    <name type="scientific">Staurois parvus</name>
    <dbReference type="NCBI Taxonomy" id="386267"/>
    <lineage>
        <taxon>Eukaryota</taxon>
        <taxon>Metazoa</taxon>
        <taxon>Chordata</taxon>
        <taxon>Craniata</taxon>
        <taxon>Vertebrata</taxon>
        <taxon>Euteleostomi</taxon>
        <taxon>Amphibia</taxon>
        <taxon>Batrachia</taxon>
        <taxon>Anura</taxon>
        <taxon>Neobatrachia</taxon>
        <taxon>Ranoidea</taxon>
        <taxon>Ranidae</taxon>
        <taxon>Staurois</taxon>
    </lineage>
</organism>
<dbReference type="EMBL" id="CATNWA010014563">
    <property type="protein sequence ID" value="CAI9573403.1"/>
    <property type="molecule type" value="Genomic_DNA"/>
</dbReference>
<dbReference type="Proteomes" id="UP001162483">
    <property type="component" value="Unassembled WGS sequence"/>
</dbReference>
<gene>
    <name evidence="2" type="ORF">SPARVUS_LOCUS7688639</name>
</gene>
<name>A0ABN9DM85_9NEOB</name>
<evidence type="ECO:0000313" key="3">
    <source>
        <dbReference type="Proteomes" id="UP001162483"/>
    </source>
</evidence>
<evidence type="ECO:0000313" key="2">
    <source>
        <dbReference type="EMBL" id="CAI9573403.1"/>
    </source>
</evidence>
<keyword evidence="3" id="KW-1185">Reference proteome</keyword>
<proteinExistence type="predicted"/>
<evidence type="ECO:0000256" key="1">
    <source>
        <dbReference type="SAM" id="MobiDB-lite"/>
    </source>
</evidence>
<feature type="region of interest" description="Disordered" evidence="1">
    <location>
        <begin position="1"/>
        <end position="42"/>
    </location>
</feature>
<comment type="caution">
    <text evidence="2">The sequence shown here is derived from an EMBL/GenBank/DDBJ whole genome shotgun (WGS) entry which is preliminary data.</text>
</comment>
<reference evidence="2" key="1">
    <citation type="submission" date="2023-05" db="EMBL/GenBank/DDBJ databases">
        <authorList>
            <person name="Stuckert A."/>
        </authorList>
    </citation>
    <scope>NUCLEOTIDE SEQUENCE</scope>
</reference>
<sequence length="67" mass="7262">MVIVEATARTQGAAEKTPKSPLRSLRSGCQIREPPSKPPLGFIIRCPASTARDRSWPLLEAASSIME</sequence>
<accession>A0ABN9DM85</accession>
<protein>
    <submittedName>
        <fullName evidence="2">Uncharacterized protein</fullName>
    </submittedName>
</protein>